<dbReference type="PRINTS" id="PR00364">
    <property type="entry name" value="DISEASERSIST"/>
</dbReference>
<evidence type="ECO:0000256" key="4">
    <source>
        <dbReference type="ARBA" id="ARBA00023163"/>
    </source>
</evidence>
<dbReference type="PROSITE" id="PS51755">
    <property type="entry name" value="OMPR_PHOB"/>
    <property type="match status" value="1"/>
</dbReference>
<accession>A0A9X2NHX5</accession>
<keyword evidence="2" id="KW-0805">Transcription regulation</keyword>
<dbReference type="SUPFAM" id="SSF48452">
    <property type="entry name" value="TPR-like"/>
    <property type="match status" value="2"/>
</dbReference>
<dbReference type="Gene3D" id="1.10.10.10">
    <property type="entry name" value="Winged helix-like DNA-binding domain superfamily/Winged helix DNA-binding domain"/>
    <property type="match status" value="1"/>
</dbReference>
<dbReference type="GO" id="GO:0006355">
    <property type="term" value="P:regulation of DNA-templated transcription"/>
    <property type="evidence" value="ECO:0007669"/>
    <property type="project" value="InterPro"/>
</dbReference>
<evidence type="ECO:0000313" key="8">
    <source>
        <dbReference type="EMBL" id="MCR6489104.1"/>
    </source>
</evidence>
<keyword evidence="5" id="KW-0802">TPR repeat</keyword>
<dbReference type="RefSeq" id="WP_257925678.1">
    <property type="nucleotide sequence ID" value="NZ_JAMXQV010000030.1"/>
</dbReference>
<feature type="repeat" description="TPR" evidence="5">
    <location>
        <begin position="814"/>
        <end position="847"/>
    </location>
</feature>
<dbReference type="SMART" id="SM00862">
    <property type="entry name" value="Trans_reg_C"/>
    <property type="match status" value="1"/>
</dbReference>
<dbReference type="SMART" id="SM01043">
    <property type="entry name" value="BTAD"/>
    <property type="match status" value="1"/>
</dbReference>
<dbReference type="GO" id="GO:0000160">
    <property type="term" value="P:phosphorelay signal transduction system"/>
    <property type="evidence" value="ECO:0007669"/>
    <property type="project" value="InterPro"/>
</dbReference>
<evidence type="ECO:0000256" key="1">
    <source>
        <dbReference type="ARBA" id="ARBA00005820"/>
    </source>
</evidence>
<dbReference type="Pfam" id="PF13424">
    <property type="entry name" value="TPR_12"/>
    <property type="match status" value="1"/>
</dbReference>
<dbReference type="GO" id="GO:0003677">
    <property type="term" value="F:DNA binding"/>
    <property type="evidence" value="ECO:0007669"/>
    <property type="project" value="UniProtKB-UniRule"/>
</dbReference>
<comment type="caution">
    <text evidence="8">The sequence shown here is derived from an EMBL/GenBank/DDBJ whole genome shotgun (WGS) entry which is preliminary data.</text>
</comment>
<protein>
    <submittedName>
        <fullName evidence="8">Tetratricopeptide repeat protein</fullName>
    </submittedName>
</protein>
<dbReference type="Pfam" id="PF03704">
    <property type="entry name" value="BTAD"/>
    <property type="match status" value="1"/>
</dbReference>
<proteinExistence type="inferred from homology"/>
<dbReference type="InterPro" id="IPR027417">
    <property type="entry name" value="P-loop_NTPase"/>
</dbReference>
<dbReference type="InterPro" id="IPR016032">
    <property type="entry name" value="Sig_transdc_resp-reg_C-effctor"/>
</dbReference>
<name>A0A9X2NHX5_9PSEU</name>
<dbReference type="Pfam" id="PF00486">
    <property type="entry name" value="Trans_reg_C"/>
    <property type="match status" value="1"/>
</dbReference>
<dbReference type="SMART" id="SM00028">
    <property type="entry name" value="TPR"/>
    <property type="match status" value="5"/>
</dbReference>
<dbReference type="EMBL" id="JAMXQV010000030">
    <property type="protein sequence ID" value="MCR6489104.1"/>
    <property type="molecule type" value="Genomic_DNA"/>
</dbReference>
<dbReference type="InterPro" id="IPR001867">
    <property type="entry name" value="OmpR/PhoB-type_DNA-bd"/>
</dbReference>
<dbReference type="PROSITE" id="PS50005">
    <property type="entry name" value="TPR"/>
    <property type="match status" value="1"/>
</dbReference>
<evidence type="ECO:0000259" key="7">
    <source>
        <dbReference type="PROSITE" id="PS51755"/>
    </source>
</evidence>
<dbReference type="PANTHER" id="PTHR35807">
    <property type="entry name" value="TRANSCRIPTIONAL REGULATOR REDD-RELATED"/>
    <property type="match status" value="1"/>
</dbReference>
<sequence length="903" mass="97211">MSVEFRLLGTVEAYFGGRVLDIGPVRQRCVLVALLVDANEVVRADQLVHRVWGDRPPLRGKETLRTYLARLRRALAVDPGIEIGRRSGGYVLTIDPLAVDLHRFRDLVGRARDGGGAELLEAARGLWRGEVFAGLDTPWITTVRAAVEAELVAVDLELIDARLERGAHRDLLPELTSLAAARPWDERVAGQLMLALYRSGRQADALEHYQGIRARLADELGADPSPPLRRLHQQVLANDPALDQPGAQRVPRQLPAAPRTFTGRSAELARLDEAGLGSAVVLSAIGGAGGVGKTWLALHWAHRNLARFPDGQLYADLRGFDASGTPATTSVLMRGFLEALGAEAIPQDGAARAALYRSLLAGRRMLLVLDNAKDSDQVVPLLPGGEACLVLVTSRSQLNGLVVRHGAQPVELDVLPAAEARELLARHIGAERLAAEPEATGELLRWCGGLPLALGIVGTRIARRPGTALAAFVQGVAEESARLDVLDGGELSVDLRAVFGWSADALEPAQAELFALLGLAPGPDIGLAAAAALGGLEPPAAQEILDALVETSLLHEHRPGRYRMHDLLRLFAAERARDASRRDAALRRLVGHYRDTAYAGDRLLAPGRPPLRPDEPATPFEDHTAALAWFEAEHACLLAAQATAGEREWHPFVWELAWATETFHARRGYGEPRLAAWEAGLAAATRAGNAGIEILAHRLLGNASAFAGRTRDAFGHLAEALAIAERTGDAIARADTHGALAVAHESTGDLEPALRHAISALELFSAGREPVRTANTHNMVGWFSARLGHYARAEEHCRAALALCESHGDRAGVAHAVHNLGYTAFETGDHEQAAAHYERAASLLHELGHTYYEADALDRLGQARAALGRADDARTAWRQALPLLKAQRRAGDVERVEARLEDR</sequence>
<dbReference type="AlphaFoldDB" id="A0A9X2NHX5"/>
<feature type="domain" description="OmpR/PhoB-type" evidence="7">
    <location>
        <begin position="1"/>
        <end position="94"/>
    </location>
</feature>
<keyword evidence="9" id="KW-1185">Reference proteome</keyword>
<dbReference type="Gene3D" id="1.25.40.10">
    <property type="entry name" value="Tetratricopeptide repeat domain"/>
    <property type="match status" value="2"/>
</dbReference>
<dbReference type="SUPFAM" id="SSF52540">
    <property type="entry name" value="P-loop containing nucleoside triphosphate hydrolases"/>
    <property type="match status" value="1"/>
</dbReference>
<evidence type="ECO:0000256" key="6">
    <source>
        <dbReference type="PROSITE-ProRule" id="PRU01091"/>
    </source>
</evidence>
<organism evidence="8 9">
    <name type="scientific">Amycolatopsis iheyensis</name>
    <dbReference type="NCBI Taxonomy" id="2945988"/>
    <lineage>
        <taxon>Bacteria</taxon>
        <taxon>Bacillati</taxon>
        <taxon>Actinomycetota</taxon>
        <taxon>Actinomycetes</taxon>
        <taxon>Pseudonocardiales</taxon>
        <taxon>Pseudonocardiaceae</taxon>
        <taxon>Amycolatopsis</taxon>
    </lineage>
</organism>
<dbReference type="InterPro" id="IPR005158">
    <property type="entry name" value="BTAD"/>
</dbReference>
<feature type="DNA-binding region" description="OmpR/PhoB-type" evidence="6">
    <location>
        <begin position="1"/>
        <end position="94"/>
    </location>
</feature>
<reference evidence="8" key="1">
    <citation type="submission" date="2022-06" db="EMBL/GenBank/DDBJ databases">
        <title>Amycolatopsis iheyaensis sp. nov., a new species of the genus Amycolatopsis isolated from soil in Iheya island, Japan.</title>
        <authorList>
            <person name="Ngamcharungchit C."/>
            <person name="Kanto H."/>
            <person name="Take A."/>
            <person name="Intra B."/>
            <person name="Matsumoto A."/>
            <person name="Panbangred W."/>
            <person name="Inahashi Y."/>
        </authorList>
    </citation>
    <scope>NUCLEOTIDE SEQUENCE</scope>
    <source>
        <strain evidence="8">OK19-0408</strain>
    </source>
</reference>
<dbReference type="Proteomes" id="UP001144096">
    <property type="component" value="Unassembled WGS sequence"/>
</dbReference>
<comment type="similarity">
    <text evidence="1">Belongs to the AfsR/DnrI/RedD regulatory family.</text>
</comment>
<dbReference type="InterPro" id="IPR019734">
    <property type="entry name" value="TPR_rpt"/>
</dbReference>
<dbReference type="SUPFAM" id="SSF46894">
    <property type="entry name" value="C-terminal effector domain of the bipartite response regulators"/>
    <property type="match status" value="1"/>
</dbReference>
<dbReference type="GO" id="GO:0043531">
    <property type="term" value="F:ADP binding"/>
    <property type="evidence" value="ECO:0007669"/>
    <property type="project" value="InterPro"/>
</dbReference>
<evidence type="ECO:0000256" key="2">
    <source>
        <dbReference type="ARBA" id="ARBA00023015"/>
    </source>
</evidence>
<evidence type="ECO:0000256" key="3">
    <source>
        <dbReference type="ARBA" id="ARBA00023125"/>
    </source>
</evidence>
<gene>
    <name evidence="8" type="ORF">M8542_40395</name>
</gene>
<dbReference type="InterPro" id="IPR051677">
    <property type="entry name" value="AfsR-DnrI-RedD_regulator"/>
</dbReference>
<dbReference type="InterPro" id="IPR011990">
    <property type="entry name" value="TPR-like_helical_dom_sf"/>
</dbReference>
<keyword evidence="3 6" id="KW-0238">DNA-binding</keyword>
<dbReference type="InterPro" id="IPR036388">
    <property type="entry name" value="WH-like_DNA-bd_sf"/>
</dbReference>
<dbReference type="CDD" id="cd15831">
    <property type="entry name" value="BTAD"/>
    <property type="match status" value="1"/>
</dbReference>
<evidence type="ECO:0000256" key="5">
    <source>
        <dbReference type="PROSITE-ProRule" id="PRU00339"/>
    </source>
</evidence>
<dbReference type="PANTHER" id="PTHR35807:SF1">
    <property type="entry name" value="TRANSCRIPTIONAL REGULATOR REDD"/>
    <property type="match status" value="1"/>
</dbReference>
<keyword evidence="4" id="KW-0804">Transcription</keyword>
<evidence type="ECO:0000313" key="9">
    <source>
        <dbReference type="Proteomes" id="UP001144096"/>
    </source>
</evidence>